<evidence type="ECO:0000256" key="1">
    <source>
        <dbReference type="SAM" id="Phobius"/>
    </source>
</evidence>
<reference evidence="2 3" key="1">
    <citation type="submission" date="2015-09" db="EMBL/GenBank/DDBJ databases">
        <title>Genome sequence of the marine flavobacterium Croceitalea dokdonensis DOKDO 023 that contains proton- and sodium-pumping rhodopsins.</title>
        <authorList>
            <person name="Kwon S.-K."/>
            <person name="Lee H.K."/>
            <person name="Kwak M.-J."/>
            <person name="Kim J.F."/>
        </authorList>
    </citation>
    <scope>NUCLEOTIDE SEQUENCE [LARGE SCALE GENOMIC DNA]</scope>
    <source>
        <strain evidence="2 3">DOKDO 023</strain>
    </source>
</reference>
<feature type="transmembrane region" description="Helical" evidence="1">
    <location>
        <begin position="21"/>
        <end position="42"/>
    </location>
</feature>
<keyword evidence="1" id="KW-0812">Transmembrane</keyword>
<keyword evidence="3" id="KW-1185">Reference proteome</keyword>
<keyword evidence="1" id="KW-0472">Membrane</keyword>
<dbReference type="InterPro" id="IPR045749">
    <property type="entry name" value="DUF6090"/>
</dbReference>
<dbReference type="PATRIC" id="fig|1300341.3.peg.1552"/>
<dbReference type="OrthoDB" id="821805at2"/>
<gene>
    <name evidence="2" type="ORF">I595_1356</name>
</gene>
<dbReference type="Pfam" id="PF19578">
    <property type="entry name" value="DUF6090"/>
    <property type="match status" value="1"/>
</dbReference>
<sequence>MIKFFRKIRQKLLAKNRFSTYLPYAIGEIILVVIGILIALQIDSWNQDKKDKKLEAQYYCRLLEDVNQDFTNYNNYMALLNERIDDNNTLIQRLQNHIMPLDSISPLILKSVKYANRNITATTDAFEDIKHSGNLNIIKDLSVKNQLADYYKTLAKTSAVIESNGKSITDKRFLEIEDVISSGWIKLLENINAIDASKVNLKSLKSNINFTNDVRLKMTNDAVFYLGINSRNKQLLKLLETEILSMIDLLNSKCQKHSD</sequence>
<dbReference type="AlphaFoldDB" id="A0A0P7ALY7"/>
<evidence type="ECO:0000313" key="2">
    <source>
        <dbReference type="EMBL" id="KPM32929.1"/>
    </source>
</evidence>
<dbReference type="Proteomes" id="UP000050280">
    <property type="component" value="Unassembled WGS sequence"/>
</dbReference>
<dbReference type="STRING" id="1300341.I595_1356"/>
<keyword evidence="1" id="KW-1133">Transmembrane helix</keyword>
<name>A0A0P7ALY7_9FLAO</name>
<dbReference type="EMBL" id="LDJX01000002">
    <property type="protein sequence ID" value="KPM32929.1"/>
    <property type="molecule type" value="Genomic_DNA"/>
</dbReference>
<protein>
    <submittedName>
        <fullName evidence="2">Uncharacterized protein</fullName>
    </submittedName>
</protein>
<organism evidence="2 3">
    <name type="scientific">Croceitalea dokdonensis DOKDO 023</name>
    <dbReference type="NCBI Taxonomy" id="1300341"/>
    <lineage>
        <taxon>Bacteria</taxon>
        <taxon>Pseudomonadati</taxon>
        <taxon>Bacteroidota</taxon>
        <taxon>Flavobacteriia</taxon>
        <taxon>Flavobacteriales</taxon>
        <taxon>Flavobacteriaceae</taxon>
        <taxon>Croceitalea</taxon>
    </lineage>
</organism>
<proteinExistence type="predicted"/>
<comment type="caution">
    <text evidence="2">The sequence shown here is derived from an EMBL/GenBank/DDBJ whole genome shotgun (WGS) entry which is preliminary data.</text>
</comment>
<evidence type="ECO:0000313" key="3">
    <source>
        <dbReference type="Proteomes" id="UP000050280"/>
    </source>
</evidence>
<accession>A0A0P7ALY7</accession>
<dbReference type="RefSeq" id="WP_054558502.1">
    <property type="nucleotide sequence ID" value="NZ_LDJX01000002.1"/>
</dbReference>